<keyword evidence="3" id="KW-1185">Reference proteome</keyword>
<reference evidence="2 3" key="1">
    <citation type="journal article" date="2017" name="Gigascience">
        <title>Draft genome of the honey bee ectoparasitic mite, Tropilaelaps mercedesae, is shaped by the parasitic life history.</title>
        <authorList>
            <person name="Dong X."/>
            <person name="Armstrong S.D."/>
            <person name="Xia D."/>
            <person name="Makepeace B.L."/>
            <person name="Darby A.C."/>
            <person name="Kadowaki T."/>
        </authorList>
    </citation>
    <scope>NUCLEOTIDE SEQUENCE [LARGE SCALE GENOMIC DNA]</scope>
    <source>
        <strain evidence="2">Wuxi-XJTLU</strain>
    </source>
</reference>
<sequence>MVTRPRISLRYCNSLQHHVVSPPDPGRMFPKSQYLQVPGGGGAGPGGGPTSVVHSPCEAPSAAPSRHSSLPAPTDGSSPLLALDSLALGLSHSLGNFADLQSAYLMANSISGATTGNGFRFPLELANCD</sequence>
<evidence type="ECO:0000313" key="3">
    <source>
        <dbReference type="Proteomes" id="UP000192247"/>
    </source>
</evidence>
<evidence type="ECO:0000313" key="2">
    <source>
        <dbReference type="EMBL" id="OQR74692.1"/>
    </source>
</evidence>
<name>A0A1V9XMS8_9ACAR</name>
<protein>
    <submittedName>
        <fullName evidence="2">Uncharacterized protein</fullName>
    </submittedName>
</protein>
<feature type="compositionally biased region" description="Gly residues" evidence="1">
    <location>
        <begin position="38"/>
        <end position="49"/>
    </location>
</feature>
<organism evidence="2 3">
    <name type="scientific">Tropilaelaps mercedesae</name>
    <dbReference type="NCBI Taxonomy" id="418985"/>
    <lineage>
        <taxon>Eukaryota</taxon>
        <taxon>Metazoa</taxon>
        <taxon>Ecdysozoa</taxon>
        <taxon>Arthropoda</taxon>
        <taxon>Chelicerata</taxon>
        <taxon>Arachnida</taxon>
        <taxon>Acari</taxon>
        <taxon>Parasitiformes</taxon>
        <taxon>Mesostigmata</taxon>
        <taxon>Gamasina</taxon>
        <taxon>Dermanyssoidea</taxon>
        <taxon>Laelapidae</taxon>
        <taxon>Tropilaelaps</taxon>
    </lineage>
</organism>
<accession>A0A1V9XMS8</accession>
<feature type="region of interest" description="Disordered" evidence="1">
    <location>
        <begin position="22"/>
        <end position="76"/>
    </location>
</feature>
<comment type="caution">
    <text evidence="2">The sequence shown here is derived from an EMBL/GenBank/DDBJ whole genome shotgun (WGS) entry which is preliminary data.</text>
</comment>
<dbReference type="AlphaFoldDB" id="A0A1V9XMS8"/>
<feature type="non-terminal residue" evidence="2">
    <location>
        <position position="129"/>
    </location>
</feature>
<gene>
    <name evidence="2" type="ORF">BIW11_08899</name>
</gene>
<dbReference type="EMBL" id="MNPL01007555">
    <property type="protein sequence ID" value="OQR74692.1"/>
    <property type="molecule type" value="Genomic_DNA"/>
</dbReference>
<proteinExistence type="predicted"/>
<evidence type="ECO:0000256" key="1">
    <source>
        <dbReference type="SAM" id="MobiDB-lite"/>
    </source>
</evidence>
<dbReference type="Proteomes" id="UP000192247">
    <property type="component" value="Unassembled WGS sequence"/>
</dbReference>
<dbReference type="InParanoid" id="A0A1V9XMS8"/>